<feature type="chain" id="PRO_5046114979" evidence="1">
    <location>
        <begin position="18"/>
        <end position="209"/>
    </location>
</feature>
<protein>
    <submittedName>
        <fullName evidence="2">Right-handed parallel beta-helix repeat-containing protein</fullName>
    </submittedName>
</protein>
<sequence length="209" mass="22826">MKSLLLLITLLSHHCLAAMVTVDGVDFTSLSAARTAIKDGSRIYLQKGVYAVGAYIKASDIELIGEEGVVFDNAIADDKAALVFTGNNITVESIECRNIAVKDKNGACIRFEGQHLTVRNLYAHDSQAGILTNRDAGNITIEYSKFERLGGKGKGVGYAHAVYAFADELRIYRSEILSMRGSGSGIKSRSKKPSYWSRDLQQLMVMIVD</sequence>
<dbReference type="InterPro" id="IPR012334">
    <property type="entry name" value="Pectin_lyas_fold"/>
</dbReference>
<proteinExistence type="predicted"/>
<evidence type="ECO:0000313" key="3">
    <source>
        <dbReference type="Proteomes" id="UP001528411"/>
    </source>
</evidence>
<keyword evidence="3" id="KW-1185">Reference proteome</keyword>
<dbReference type="InterPro" id="IPR011050">
    <property type="entry name" value="Pectin_lyase_fold/virulence"/>
</dbReference>
<evidence type="ECO:0000256" key="1">
    <source>
        <dbReference type="SAM" id="SignalP"/>
    </source>
</evidence>
<evidence type="ECO:0000313" key="2">
    <source>
        <dbReference type="EMBL" id="MDC2890014.1"/>
    </source>
</evidence>
<dbReference type="Proteomes" id="UP001528411">
    <property type="component" value="Unassembled WGS sequence"/>
</dbReference>
<dbReference type="EMBL" id="JAQOMS010000002">
    <property type="protein sequence ID" value="MDC2890014.1"/>
    <property type="molecule type" value="Genomic_DNA"/>
</dbReference>
<accession>A0ABT5FG18</accession>
<comment type="caution">
    <text evidence="2">The sequence shown here is derived from an EMBL/GenBank/DDBJ whole genome shotgun (WGS) entry which is preliminary data.</text>
</comment>
<dbReference type="SUPFAM" id="SSF51126">
    <property type="entry name" value="Pectin lyase-like"/>
    <property type="match status" value="1"/>
</dbReference>
<feature type="signal peptide" evidence="1">
    <location>
        <begin position="1"/>
        <end position="17"/>
    </location>
</feature>
<reference evidence="2 3" key="1">
    <citation type="submission" date="2023-01" db="EMBL/GenBank/DDBJ databases">
        <title>Psychrosphaera sp. nov., isolated from marine algae.</title>
        <authorList>
            <person name="Bayburt H."/>
            <person name="Choi B.J."/>
            <person name="Kim J.M."/>
            <person name="Choi D.G."/>
            <person name="Jeon C.O."/>
        </authorList>
    </citation>
    <scope>NUCLEOTIDE SEQUENCE [LARGE SCALE GENOMIC DNA]</scope>
    <source>
        <strain evidence="2 3">G1-22</strain>
    </source>
</reference>
<keyword evidence="1" id="KW-0732">Signal</keyword>
<name>A0ABT5FG18_9GAMM</name>
<gene>
    <name evidence="2" type="ORF">PN838_16135</name>
</gene>
<dbReference type="RefSeq" id="WP_272181318.1">
    <property type="nucleotide sequence ID" value="NZ_JAQOMS010000002.1"/>
</dbReference>
<dbReference type="Gene3D" id="2.160.20.10">
    <property type="entry name" value="Single-stranded right-handed beta-helix, Pectin lyase-like"/>
    <property type="match status" value="1"/>
</dbReference>
<organism evidence="2 3">
    <name type="scientific">Psychrosphaera algicola</name>
    <dbReference type="NCBI Taxonomy" id="3023714"/>
    <lineage>
        <taxon>Bacteria</taxon>
        <taxon>Pseudomonadati</taxon>
        <taxon>Pseudomonadota</taxon>
        <taxon>Gammaproteobacteria</taxon>
        <taxon>Alteromonadales</taxon>
        <taxon>Pseudoalteromonadaceae</taxon>
        <taxon>Psychrosphaera</taxon>
    </lineage>
</organism>